<feature type="transmembrane region" description="Helical" evidence="1">
    <location>
        <begin position="71"/>
        <end position="89"/>
    </location>
</feature>
<keyword evidence="1" id="KW-1133">Transmembrane helix</keyword>
<dbReference type="AlphaFoldDB" id="A0AAE8M0W7"/>
<dbReference type="Proteomes" id="UP001187734">
    <property type="component" value="Unassembled WGS sequence"/>
</dbReference>
<keyword evidence="1" id="KW-0472">Membrane</keyword>
<keyword evidence="3" id="KW-1185">Reference proteome</keyword>
<evidence type="ECO:0000313" key="3">
    <source>
        <dbReference type="Proteomes" id="UP001187734"/>
    </source>
</evidence>
<organism evidence="2 3">
    <name type="scientific">Fusarium torulosum</name>
    <dbReference type="NCBI Taxonomy" id="33205"/>
    <lineage>
        <taxon>Eukaryota</taxon>
        <taxon>Fungi</taxon>
        <taxon>Dikarya</taxon>
        <taxon>Ascomycota</taxon>
        <taxon>Pezizomycotina</taxon>
        <taxon>Sordariomycetes</taxon>
        <taxon>Hypocreomycetidae</taxon>
        <taxon>Hypocreales</taxon>
        <taxon>Nectriaceae</taxon>
        <taxon>Fusarium</taxon>
    </lineage>
</organism>
<name>A0AAE8M0W7_9HYPO</name>
<gene>
    <name evidence="2" type="ORF">FTOL_01827</name>
</gene>
<evidence type="ECO:0000256" key="1">
    <source>
        <dbReference type="SAM" id="Phobius"/>
    </source>
</evidence>
<accession>A0AAE8M0W7</accession>
<comment type="caution">
    <text evidence="2">The sequence shown here is derived from an EMBL/GenBank/DDBJ whole genome shotgun (WGS) entry which is preliminary data.</text>
</comment>
<evidence type="ECO:0000313" key="2">
    <source>
        <dbReference type="EMBL" id="SPJ72099.1"/>
    </source>
</evidence>
<keyword evidence="1" id="KW-0812">Transmembrane</keyword>
<reference evidence="2" key="1">
    <citation type="submission" date="2018-03" db="EMBL/GenBank/DDBJ databases">
        <authorList>
            <person name="Guldener U."/>
        </authorList>
    </citation>
    <scope>NUCLEOTIDE SEQUENCE</scope>
</reference>
<protein>
    <submittedName>
        <fullName evidence="2">Uncharacterized protein</fullName>
    </submittedName>
</protein>
<dbReference type="EMBL" id="ONZP01000051">
    <property type="protein sequence ID" value="SPJ72099.1"/>
    <property type="molecule type" value="Genomic_DNA"/>
</dbReference>
<sequence length="102" mass="10956">MSTPYRSYPPPYTGMPTQAAAAPENMDLEKGIPEFGVESVDEQRATETSNISICGLFNIATTRGPGEDSSALTASASGLLILFILWCILRDLEVMKESLEAA</sequence>
<proteinExistence type="predicted"/>